<feature type="domain" description="Solute-binding protein family 5" evidence="5">
    <location>
        <begin position="91"/>
        <end position="451"/>
    </location>
</feature>
<feature type="signal peptide" evidence="4">
    <location>
        <begin position="1"/>
        <end position="27"/>
    </location>
</feature>
<dbReference type="EMBL" id="JAOZYB010000317">
    <property type="protein sequence ID" value="MEB3964798.1"/>
    <property type="molecule type" value="Genomic_DNA"/>
</dbReference>
<accession>A0ABU6CJ99</accession>
<organism evidence="6 7">
    <name type="scientific">Streptomyces kunmingensis</name>
    <dbReference type="NCBI Taxonomy" id="68225"/>
    <lineage>
        <taxon>Bacteria</taxon>
        <taxon>Bacillati</taxon>
        <taxon>Actinomycetota</taxon>
        <taxon>Actinomycetes</taxon>
        <taxon>Kitasatosporales</taxon>
        <taxon>Streptomycetaceae</taxon>
        <taxon>Streptomyces</taxon>
    </lineage>
</organism>
<keyword evidence="3 4" id="KW-0732">Signal</keyword>
<evidence type="ECO:0000256" key="3">
    <source>
        <dbReference type="ARBA" id="ARBA00022729"/>
    </source>
</evidence>
<dbReference type="InterPro" id="IPR039424">
    <property type="entry name" value="SBP_5"/>
</dbReference>
<dbReference type="SUPFAM" id="SSF53850">
    <property type="entry name" value="Periplasmic binding protein-like II"/>
    <property type="match status" value="1"/>
</dbReference>
<dbReference type="PANTHER" id="PTHR30290:SF9">
    <property type="entry name" value="OLIGOPEPTIDE-BINDING PROTEIN APPA"/>
    <property type="match status" value="1"/>
</dbReference>
<proteinExistence type="inferred from homology"/>
<comment type="caution">
    <text evidence="6">The sequence shown here is derived from an EMBL/GenBank/DDBJ whole genome shotgun (WGS) entry which is preliminary data.</text>
</comment>
<dbReference type="RefSeq" id="WP_324772516.1">
    <property type="nucleotide sequence ID" value="NZ_BAAATS010000006.1"/>
</dbReference>
<dbReference type="Pfam" id="PF00496">
    <property type="entry name" value="SBP_bac_5"/>
    <property type="match status" value="1"/>
</dbReference>
<evidence type="ECO:0000313" key="7">
    <source>
        <dbReference type="Proteomes" id="UP001352223"/>
    </source>
</evidence>
<gene>
    <name evidence="6" type="ORF">OKJ48_31895</name>
</gene>
<evidence type="ECO:0000313" key="6">
    <source>
        <dbReference type="EMBL" id="MEB3964798.1"/>
    </source>
</evidence>
<dbReference type="Gene3D" id="3.40.190.10">
    <property type="entry name" value="Periplasmic binding protein-like II"/>
    <property type="match status" value="1"/>
</dbReference>
<sequence length="542" mass="58014">MKTLRSRPARVFWMPALAMMTLFSVGACGGAVSGSQNGDAGPPRSGGNLTFAVGTDAGCLDPQQVGSSDTLYALRQTVDSLTDQDPSSGRIVPWLARSWQVSDDARTFTFQLRPGATFSDGVPVDAAAVKKNFDAIPELGGLAILAQGHLDGYRRAEVIGRHTVRITFDRPNAQFLQATSTAALGLVSPADTARTPQQRCTDGVHGSGPFTVSRYRPSQSLVLKKRATYDWGPTRWAKRGAAYLDTVTFDVVAEPGVRAGSLGSGQVDVIGGIRRQDEVSLRRSGSAVVRRANPGVVLNLGFNNDRPLTRDVRVRQAAQVAVDRKEITAAVFPSGTRPATSVLSRTTPGHVDLTADLDFAPARAKSLLKAAGWREGGDGIRRKGGQRLSLTVVSFSTAGAQRTALELVQQQLKDVGIELTVRQLQVPQFPETIRAGKYDALWGGDLTRADPDGLRTLYSTRLVNSYRLPDGAGLDSPLDRQAATLDPEKRDGFVSQAQKLIVRQAYVVPIADQETLIGASGQVHGLTIGASGGVQLHDTWKR</sequence>
<name>A0ABU6CJ99_9ACTN</name>
<evidence type="ECO:0000256" key="2">
    <source>
        <dbReference type="ARBA" id="ARBA00022448"/>
    </source>
</evidence>
<evidence type="ECO:0000259" key="5">
    <source>
        <dbReference type="Pfam" id="PF00496"/>
    </source>
</evidence>
<keyword evidence="2" id="KW-0813">Transport</keyword>
<dbReference type="InterPro" id="IPR000914">
    <property type="entry name" value="SBP_5_dom"/>
</dbReference>
<dbReference type="PIRSF" id="PIRSF002741">
    <property type="entry name" value="MppA"/>
    <property type="match status" value="1"/>
</dbReference>
<dbReference type="PROSITE" id="PS51257">
    <property type="entry name" value="PROKAR_LIPOPROTEIN"/>
    <property type="match status" value="1"/>
</dbReference>
<comment type="similarity">
    <text evidence="1">Belongs to the bacterial solute-binding protein 5 family.</text>
</comment>
<keyword evidence="7" id="KW-1185">Reference proteome</keyword>
<dbReference type="InterPro" id="IPR030678">
    <property type="entry name" value="Peptide/Ni-bd"/>
</dbReference>
<dbReference type="Gene3D" id="3.10.105.10">
    <property type="entry name" value="Dipeptide-binding Protein, Domain 3"/>
    <property type="match status" value="1"/>
</dbReference>
<feature type="chain" id="PRO_5047180749" evidence="4">
    <location>
        <begin position="28"/>
        <end position="542"/>
    </location>
</feature>
<reference evidence="6 7" key="1">
    <citation type="submission" date="2022-10" db="EMBL/GenBank/DDBJ databases">
        <authorList>
            <person name="Xie J."/>
            <person name="Shen N."/>
        </authorList>
    </citation>
    <scope>NUCLEOTIDE SEQUENCE [LARGE SCALE GENOMIC DNA]</scope>
    <source>
        <strain evidence="6 7">DSM 41681</strain>
    </source>
</reference>
<evidence type="ECO:0000256" key="4">
    <source>
        <dbReference type="SAM" id="SignalP"/>
    </source>
</evidence>
<dbReference type="CDD" id="cd08492">
    <property type="entry name" value="PBP2_NikA_DppA_OppA_like_15"/>
    <property type="match status" value="1"/>
</dbReference>
<dbReference type="PANTHER" id="PTHR30290">
    <property type="entry name" value="PERIPLASMIC BINDING COMPONENT OF ABC TRANSPORTER"/>
    <property type="match status" value="1"/>
</dbReference>
<dbReference type="Proteomes" id="UP001352223">
    <property type="component" value="Unassembled WGS sequence"/>
</dbReference>
<evidence type="ECO:0000256" key="1">
    <source>
        <dbReference type="ARBA" id="ARBA00005695"/>
    </source>
</evidence>
<protein>
    <submittedName>
        <fullName evidence="6">ABC transporter substrate-binding protein</fullName>
    </submittedName>
</protein>